<protein>
    <submittedName>
        <fullName evidence="3">Uncharacterized protein</fullName>
    </submittedName>
</protein>
<dbReference type="Proteomes" id="UP001630127">
    <property type="component" value="Unassembled WGS sequence"/>
</dbReference>
<proteinExistence type="predicted"/>
<name>A0ABD3AE99_9GENT</name>
<organism evidence="3 4">
    <name type="scientific">Cinchona calisaya</name>
    <dbReference type="NCBI Taxonomy" id="153742"/>
    <lineage>
        <taxon>Eukaryota</taxon>
        <taxon>Viridiplantae</taxon>
        <taxon>Streptophyta</taxon>
        <taxon>Embryophyta</taxon>
        <taxon>Tracheophyta</taxon>
        <taxon>Spermatophyta</taxon>
        <taxon>Magnoliopsida</taxon>
        <taxon>eudicotyledons</taxon>
        <taxon>Gunneridae</taxon>
        <taxon>Pentapetalae</taxon>
        <taxon>asterids</taxon>
        <taxon>lamiids</taxon>
        <taxon>Gentianales</taxon>
        <taxon>Rubiaceae</taxon>
        <taxon>Cinchonoideae</taxon>
        <taxon>Cinchoneae</taxon>
        <taxon>Cinchona</taxon>
    </lineage>
</organism>
<accession>A0ABD3AE99</accession>
<evidence type="ECO:0000313" key="4">
    <source>
        <dbReference type="Proteomes" id="UP001630127"/>
    </source>
</evidence>
<reference evidence="3 4" key="1">
    <citation type="submission" date="2024-11" db="EMBL/GenBank/DDBJ databases">
        <title>A near-complete genome assembly of Cinchona calisaya.</title>
        <authorList>
            <person name="Lian D.C."/>
            <person name="Zhao X.W."/>
            <person name="Wei L."/>
        </authorList>
    </citation>
    <scope>NUCLEOTIDE SEQUENCE [LARGE SCALE GENOMIC DNA]</scope>
    <source>
        <tissue evidence="3">Nenye</tissue>
    </source>
</reference>
<dbReference type="EMBL" id="JBJUIK010000005">
    <property type="protein sequence ID" value="KAL3528033.1"/>
    <property type="molecule type" value="Genomic_DNA"/>
</dbReference>
<feature type="region of interest" description="Disordered" evidence="1">
    <location>
        <begin position="1"/>
        <end position="53"/>
    </location>
</feature>
<keyword evidence="2" id="KW-1133">Transmembrane helix</keyword>
<evidence type="ECO:0000313" key="3">
    <source>
        <dbReference type="EMBL" id="KAL3528033.1"/>
    </source>
</evidence>
<dbReference type="AlphaFoldDB" id="A0ABD3AE99"/>
<keyword evidence="4" id="KW-1185">Reference proteome</keyword>
<gene>
    <name evidence="3" type="ORF">ACH5RR_012689</name>
</gene>
<sequence>MTMMIEMSVPQSSPIHRSGVVGPLETGYDESSESVPSDMPSRPQKGIDNDDSNEMVGIRASLSLVCGKLRSFFNGKMNKIENFREAVTQTRLQDSRYLEAMAQDKCQMETRFEAARAKRSNHWQQWRRRQCFGCFSNSSSGGVVGVLAAAAAAAGDMVLLVDGKKIKVVKFRL</sequence>
<keyword evidence="2" id="KW-0472">Membrane</keyword>
<evidence type="ECO:0000256" key="1">
    <source>
        <dbReference type="SAM" id="MobiDB-lite"/>
    </source>
</evidence>
<evidence type="ECO:0000256" key="2">
    <source>
        <dbReference type="SAM" id="Phobius"/>
    </source>
</evidence>
<feature type="transmembrane region" description="Helical" evidence="2">
    <location>
        <begin position="141"/>
        <end position="161"/>
    </location>
</feature>
<comment type="caution">
    <text evidence="3">The sequence shown here is derived from an EMBL/GenBank/DDBJ whole genome shotgun (WGS) entry which is preliminary data.</text>
</comment>
<keyword evidence="2" id="KW-0812">Transmembrane</keyword>